<dbReference type="Pfam" id="PF13041">
    <property type="entry name" value="PPR_2"/>
    <property type="match status" value="2"/>
</dbReference>
<gene>
    <name evidence="3" type="ORF">ZIOFF_041279</name>
</gene>
<protein>
    <recommendedName>
        <fullName evidence="5">Pentatricopeptide repeat-containing protein</fullName>
    </recommendedName>
</protein>
<feature type="repeat" description="PPR" evidence="2">
    <location>
        <begin position="365"/>
        <end position="399"/>
    </location>
</feature>
<dbReference type="Proteomes" id="UP000734854">
    <property type="component" value="Unassembled WGS sequence"/>
</dbReference>
<dbReference type="Pfam" id="PF01535">
    <property type="entry name" value="PPR"/>
    <property type="match status" value="3"/>
</dbReference>
<evidence type="ECO:0008006" key="5">
    <source>
        <dbReference type="Google" id="ProtNLM"/>
    </source>
</evidence>
<proteinExistence type="predicted"/>
<evidence type="ECO:0000256" key="2">
    <source>
        <dbReference type="PROSITE-ProRule" id="PRU00708"/>
    </source>
</evidence>
<feature type="repeat" description="PPR" evidence="2">
    <location>
        <begin position="466"/>
        <end position="500"/>
    </location>
</feature>
<feature type="repeat" description="PPR" evidence="2">
    <location>
        <begin position="228"/>
        <end position="262"/>
    </location>
</feature>
<dbReference type="NCBIfam" id="TIGR00756">
    <property type="entry name" value="PPR"/>
    <property type="match status" value="6"/>
</dbReference>
<dbReference type="InterPro" id="IPR002885">
    <property type="entry name" value="PPR_rpt"/>
</dbReference>
<reference evidence="3 4" key="1">
    <citation type="submission" date="2020-08" db="EMBL/GenBank/DDBJ databases">
        <title>Plant Genome Project.</title>
        <authorList>
            <person name="Zhang R.-G."/>
        </authorList>
    </citation>
    <scope>NUCLEOTIDE SEQUENCE [LARGE SCALE GENOMIC DNA]</scope>
    <source>
        <tissue evidence="3">Rhizome</tissue>
    </source>
</reference>
<dbReference type="PANTHER" id="PTHR47926">
    <property type="entry name" value="PENTATRICOPEPTIDE REPEAT-CONTAINING PROTEIN"/>
    <property type="match status" value="1"/>
</dbReference>
<dbReference type="PROSITE" id="PS51375">
    <property type="entry name" value="PPR"/>
    <property type="match status" value="4"/>
</dbReference>
<accession>A0A8J5KYN5</accession>
<dbReference type="GO" id="GO:0009451">
    <property type="term" value="P:RNA modification"/>
    <property type="evidence" value="ECO:0007669"/>
    <property type="project" value="InterPro"/>
</dbReference>
<keyword evidence="1" id="KW-0677">Repeat</keyword>
<dbReference type="OrthoDB" id="442680at2759"/>
<dbReference type="EMBL" id="JACMSC010000011">
    <property type="protein sequence ID" value="KAG6501399.1"/>
    <property type="molecule type" value="Genomic_DNA"/>
</dbReference>
<sequence>MLQRQILIAAKRTGSYNFASASVPLPSDLPSSPRHLASLLAFSAFLPSPHPPLRSPTDDPTTAFVHLLKASSRTVNSLLEAQSLHSVALKAALGHDDRVRLGLLNLYAKCGFLDTAHKLFDEMRNRDVLSWTILISSYSRVGKFEEGINVFAEMLADGVPPNCVTLSSVLKCSVGFGDLQKGKSVHGWALRNGIEFDVVLQNSILDLYAKCGTLACTKNVFRLMSKKDVISWNIMISTYLRDGDVERGMELFMHSPNQDVSSWNTVINGQMEHGFGVRALQILHNMVEKGPSFDHFTFTTALVLANRLTMLNLGKELHCRILRVGYNESAFIRTALSDMYAKCGDLEALPFIFNSTSEFVGSVAESISWSVRVAGYVKNGMHEEAFKFLCKMFQLGVKVDQFSLTTIAAACSDARILEQGKQVHCCVEKLGYGHDVFLASAITDMYAKCGNLEDSRKVFDSFVNRNVVLWSSLIGAYASYGQAAEAIQLFEKMLEEKIIPNEISFVHVLSACAHEGLVEKGWDYFKSMQQEYGVVPSIEHFACMVDLLARAGFLKEAVSFIHENSISNHPVVLKALLSACRIHNNITLGMWVSEQLLQLEPCDHEHYVLLSNMYALEKKWEDASKVRTIMLERGIKKLPEQSWI</sequence>
<dbReference type="AlphaFoldDB" id="A0A8J5KYN5"/>
<dbReference type="FunFam" id="1.25.40.10:FF:000381">
    <property type="entry name" value="Pentatricopeptide repeat-containing protein"/>
    <property type="match status" value="1"/>
</dbReference>
<evidence type="ECO:0000313" key="3">
    <source>
        <dbReference type="EMBL" id="KAG6501399.1"/>
    </source>
</evidence>
<dbReference type="Pfam" id="PF20431">
    <property type="entry name" value="E_motif"/>
    <property type="match status" value="1"/>
</dbReference>
<feature type="repeat" description="PPR" evidence="2">
    <location>
        <begin position="127"/>
        <end position="161"/>
    </location>
</feature>
<keyword evidence="4" id="KW-1185">Reference proteome</keyword>
<dbReference type="GO" id="GO:0003723">
    <property type="term" value="F:RNA binding"/>
    <property type="evidence" value="ECO:0007669"/>
    <property type="project" value="InterPro"/>
</dbReference>
<comment type="caution">
    <text evidence="3">The sequence shown here is derived from an EMBL/GenBank/DDBJ whole genome shotgun (WGS) entry which is preliminary data.</text>
</comment>
<dbReference type="InterPro" id="IPR046960">
    <property type="entry name" value="PPR_At4g14850-like_plant"/>
</dbReference>
<dbReference type="FunFam" id="1.25.40.10:FF:000305">
    <property type="entry name" value="Pentatricopeptide repeat-containing protein mitochondrial"/>
    <property type="match status" value="1"/>
</dbReference>
<evidence type="ECO:0000256" key="1">
    <source>
        <dbReference type="ARBA" id="ARBA00022737"/>
    </source>
</evidence>
<organism evidence="3 4">
    <name type="scientific">Zingiber officinale</name>
    <name type="common">Ginger</name>
    <name type="synonym">Amomum zingiber</name>
    <dbReference type="NCBI Taxonomy" id="94328"/>
    <lineage>
        <taxon>Eukaryota</taxon>
        <taxon>Viridiplantae</taxon>
        <taxon>Streptophyta</taxon>
        <taxon>Embryophyta</taxon>
        <taxon>Tracheophyta</taxon>
        <taxon>Spermatophyta</taxon>
        <taxon>Magnoliopsida</taxon>
        <taxon>Liliopsida</taxon>
        <taxon>Zingiberales</taxon>
        <taxon>Zingiberaceae</taxon>
        <taxon>Zingiber</taxon>
    </lineage>
</organism>
<dbReference type="PANTHER" id="PTHR47926:SF494">
    <property type="entry name" value="DYW DOMAIN-CONTAINING PROTEIN"/>
    <property type="match status" value="1"/>
</dbReference>
<dbReference type="InterPro" id="IPR046848">
    <property type="entry name" value="E_motif"/>
</dbReference>
<name>A0A8J5KYN5_ZINOF</name>
<evidence type="ECO:0000313" key="4">
    <source>
        <dbReference type="Proteomes" id="UP000734854"/>
    </source>
</evidence>